<dbReference type="Proteomes" id="UP000003959">
    <property type="component" value="Unassembled WGS sequence"/>
</dbReference>
<dbReference type="EMBL" id="GL890969">
    <property type="protein sequence ID" value="EGJ29581.1"/>
    <property type="molecule type" value="Genomic_DNA"/>
</dbReference>
<protein>
    <submittedName>
        <fullName evidence="1">Uncharacterized protein</fullName>
    </submittedName>
</protein>
<sequence length="63" mass="7323">MPAQRIDHPTDIKGLEIPYPVVLKSQVSTYGDNPARRIRCVEQLIRHPITRWSDLHHTLHTTN</sequence>
<organism evidence="1 2">
    <name type="scientific">Moorena producens 3L</name>
    <dbReference type="NCBI Taxonomy" id="489825"/>
    <lineage>
        <taxon>Bacteria</taxon>
        <taxon>Bacillati</taxon>
        <taxon>Cyanobacteriota</taxon>
        <taxon>Cyanophyceae</taxon>
        <taxon>Coleofasciculales</taxon>
        <taxon>Coleofasciculaceae</taxon>
        <taxon>Moorena</taxon>
    </lineage>
</organism>
<name>F4Y170_9CYAN</name>
<dbReference type="AlphaFoldDB" id="F4Y170"/>
<accession>F4Y170</accession>
<keyword evidence="2" id="KW-1185">Reference proteome</keyword>
<evidence type="ECO:0000313" key="2">
    <source>
        <dbReference type="Proteomes" id="UP000003959"/>
    </source>
</evidence>
<evidence type="ECO:0000313" key="1">
    <source>
        <dbReference type="EMBL" id="EGJ29581.1"/>
    </source>
</evidence>
<gene>
    <name evidence="1" type="ORF">LYNGBM3L_62580</name>
</gene>
<reference evidence="2" key="1">
    <citation type="journal article" date="2011" name="Proc. Natl. Acad. Sci. U.S.A.">
        <title>Genomic insights into the physiology and ecology of the marine filamentous cyanobacterium Lyngbya majuscula.</title>
        <authorList>
            <person name="Jones A.C."/>
            <person name="Monroe E.A."/>
            <person name="Podell S."/>
            <person name="Hess W.R."/>
            <person name="Klages S."/>
            <person name="Esquenazi E."/>
            <person name="Niessen S."/>
            <person name="Hoover H."/>
            <person name="Rothmann M."/>
            <person name="Lasken R.S."/>
            <person name="Yates J.R.III."/>
            <person name="Reinhardt R."/>
            <person name="Kube M."/>
            <person name="Burkart M.D."/>
            <person name="Allen E.E."/>
            <person name="Dorrestein P.C."/>
            <person name="Gerwick W.H."/>
            <person name="Gerwick L."/>
        </authorList>
    </citation>
    <scope>NUCLEOTIDE SEQUENCE [LARGE SCALE GENOMIC DNA]</scope>
    <source>
        <strain evidence="2">3L</strain>
    </source>
</reference>
<dbReference type="HOGENOM" id="CLU_2880955_0_0_3"/>
<proteinExistence type="predicted"/>